<dbReference type="Pfam" id="PF00150">
    <property type="entry name" value="Cellulase"/>
    <property type="match status" value="2"/>
</dbReference>
<gene>
    <name evidence="7" type="ORF">Golob_022748</name>
</gene>
<dbReference type="GO" id="GO:0016477">
    <property type="term" value="P:cell migration"/>
    <property type="evidence" value="ECO:0007669"/>
    <property type="project" value="TreeGrafter"/>
</dbReference>
<evidence type="ECO:0000313" key="7">
    <source>
        <dbReference type="EMBL" id="MBA0551890.1"/>
    </source>
</evidence>
<dbReference type="InterPro" id="IPR057232">
    <property type="entry name" value="DUF7910"/>
</dbReference>
<keyword evidence="8" id="KW-1185">Reference proteome</keyword>
<feature type="domain" description="DUF7910" evidence="6">
    <location>
        <begin position="95"/>
        <end position="165"/>
    </location>
</feature>
<organism evidence="7 8">
    <name type="scientific">Gossypium lobatum</name>
    <dbReference type="NCBI Taxonomy" id="34289"/>
    <lineage>
        <taxon>Eukaryota</taxon>
        <taxon>Viridiplantae</taxon>
        <taxon>Streptophyta</taxon>
        <taxon>Embryophyta</taxon>
        <taxon>Tracheophyta</taxon>
        <taxon>Spermatophyta</taxon>
        <taxon>Magnoliopsida</taxon>
        <taxon>eudicotyledons</taxon>
        <taxon>Gunneridae</taxon>
        <taxon>Pentapetalae</taxon>
        <taxon>rosids</taxon>
        <taxon>malvids</taxon>
        <taxon>Malvales</taxon>
        <taxon>Malvaceae</taxon>
        <taxon>Malvoideae</taxon>
        <taxon>Gossypium</taxon>
    </lineage>
</organism>
<dbReference type="InterPro" id="IPR010431">
    <property type="entry name" value="Fascin"/>
</dbReference>
<feature type="chain" id="PRO_5029739356" description="Mannan endo-1,4-beta-mannosidase" evidence="4">
    <location>
        <begin position="23"/>
        <end position="937"/>
    </location>
</feature>
<protein>
    <recommendedName>
        <fullName evidence="9">Mannan endo-1,4-beta-mannosidase</fullName>
    </recommendedName>
</protein>
<evidence type="ECO:0000313" key="8">
    <source>
        <dbReference type="Proteomes" id="UP000593572"/>
    </source>
</evidence>
<dbReference type="GO" id="GO:0004553">
    <property type="term" value="F:hydrolase activity, hydrolyzing O-glycosyl compounds"/>
    <property type="evidence" value="ECO:0007669"/>
    <property type="project" value="InterPro"/>
</dbReference>
<sequence>MVYLAFLLFFNLISCFPSSSHAQNANLNLPLRAVNLGNWLVTEGWMQPSRFDGIVNKDLLDGTQVQFLSTRLNKYLCAESGGGTIIVANRASASGNQGAVQAVLNGPTNSATFEIVRRNGDPNKVRLRASNGLFLQAQSETRVTADYRGSSWDDWDPSVFRMTIVNTLQGEYQITNGYGPDRAPQVMQDHWNSYITEQDFNFMSSNGLDAVRVPVGWWIAQDPNPPRPFVGGSSRALDNAFTWAEKYGMKVIIDLHAVKDSQNGNDHSGTRDGFQEWGDSNIGETVAVIEYLAARYGGRLGLAAIELMNEPLAPGATFDALAKYYRAGYDAVRKHTDAYVILSARLGPADPQEFFSLASSMNRVVIDVHNYNLFSDMFSSMSVQQNIDYIYNQRASELGHLISANGPRVFVGEWTGEFGRNDASMEDYKRFARAQLDVYGAATFGWAYWTYKYLKLPLRAVNLGNWLVTEGWMKPSRFDGIINKDLLDGAHVQFLSTKLNKYLCAENGGGTVLVANRISPSDWETFRVCSLISFMLVNESYFHLRVLNKQFVGLGNQGVKAVSNTPTHSETFQIVRKDDAPNRVRLKASNGFFLQVQSETLVTADYTGSSWDDSDPSVFNIAIVNTLQGEYQITNGYGPVKAPQVMQAHWDSYITEQDFKFISANGLTAVRIPVGWWIAQDPNPPKPFVGGSLKALDNAFTWAEKYGMKVIVDLHAAKASQNRFEHSGARDGFLEWGDSNIDETVAVIEFLATRYGGSPSLGAIELMNEPWAPDVTLDALLKYYKAGYDAIRKHTNAYVILSARLGPADPKELFSFARSLNRVAIDVHWYNLFTDMFITMTVQQNIDYIYNQRSSDLDSWISANGPPILIGEWTGEFGAKNGSMEDYKRYTKAELDVYGGATFGWAYWSYKCEENHWSLKWMIDNNFIQLNKHLTNL</sequence>
<feature type="signal peptide" evidence="4">
    <location>
        <begin position="1"/>
        <end position="22"/>
    </location>
</feature>
<evidence type="ECO:0000256" key="2">
    <source>
        <dbReference type="ARBA" id="ARBA00022801"/>
    </source>
</evidence>
<feature type="domain" description="Glycoside hydrolase family 5" evidence="5">
    <location>
        <begin position="187"/>
        <end position="452"/>
    </location>
</feature>
<reference evidence="7 8" key="1">
    <citation type="journal article" date="2019" name="Genome Biol. Evol.">
        <title>Insights into the evolution of the New World diploid cottons (Gossypium, subgenus Houzingenia) based on genome sequencing.</title>
        <authorList>
            <person name="Grover C.E."/>
            <person name="Arick M.A. 2nd"/>
            <person name="Thrash A."/>
            <person name="Conover J.L."/>
            <person name="Sanders W.S."/>
            <person name="Peterson D.G."/>
            <person name="Frelichowski J.E."/>
            <person name="Scheffler J.A."/>
            <person name="Scheffler B.E."/>
            <person name="Wendel J.F."/>
        </authorList>
    </citation>
    <scope>NUCLEOTIDE SEQUENCE [LARGE SCALE GENOMIC DNA]</scope>
    <source>
        <strain evidence="7">157</strain>
        <tissue evidence="7">Leaf</tissue>
    </source>
</reference>
<feature type="domain" description="DUF7910" evidence="6">
    <location>
        <begin position="483"/>
        <end position="624"/>
    </location>
</feature>
<comment type="caution">
    <text evidence="7">The sequence shown here is derived from an EMBL/GenBank/DDBJ whole genome shotgun (WGS) entry which is preliminary data.</text>
</comment>
<feature type="domain" description="Glycoside hydrolase family 5" evidence="5">
    <location>
        <begin position="646"/>
        <end position="911"/>
    </location>
</feature>
<keyword evidence="4" id="KW-0732">Signal</keyword>
<keyword evidence="3" id="KW-0326">Glycosidase</keyword>
<dbReference type="GO" id="GO:0015629">
    <property type="term" value="C:actin cytoskeleton"/>
    <property type="evidence" value="ECO:0007669"/>
    <property type="project" value="TreeGrafter"/>
</dbReference>
<evidence type="ECO:0000259" key="5">
    <source>
        <dbReference type="Pfam" id="PF00150"/>
    </source>
</evidence>
<evidence type="ECO:0000256" key="4">
    <source>
        <dbReference type="SAM" id="SignalP"/>
    </source>
</evidence>
<evidence type="ECO:0000256" key="3">
    <source>
        <dbReference type="ARBA" id="ARBA00023295"/>
    </source>
</evidence>
<dbReference type="InterPro" id="IPR017853">
    <property type="entry name" value="GH"/>
</dbReference>
<dbReference type="Gene3D" id="3.20.20.80">
    <property type="entry name" value="Glycosidases"/>
    <property type="match status" value="2"/>
</dbReference>
<dbReference type="AlphaFoldDB" id="A0A7J8LHM2"/>
<dbReference type="GO" id="GO:0051015">
    <property type="term" value="F:actin filament binding"/>
    <property type="evidence" value="ECO:0007669"/>
    <property type="project" value="InterPro"/>
</dbReference>
<dbReference type="GO" id="GO:0007163">
    <property type="term" value="P:establishment or maintenance of cell polarity"/>
    <property type="evidence" value="ECO:0007669"/>
    <property type="project" value="TreeGrafter"/>
</dbReference>
<dbReference type="InterPro" id="IPR008999">
    <property type="entry name" value="Actin-crosslinking"/>
</dbReference>
<dbReference type="GO" id="GO:0005737">
    <property type="term" value="C:cytoplasm"/>
    <property type="evidence" value="ECO:0007669"/>
    <property type="project" value="TreeGrafter"/>
</dbReference>
<name>A0A7J8LHM2_9ROSI</name>
<evidence type="ECO:0000256" key="1">
    <source>
        <dbReference type="ARBA" id="ARBA00005641"/>
    </source>
</evidence>
<dbReference type="Gene3D" id="2.80.10.50">
    <property type="match status" value="2"/>
</dbReference>
<dbReference type="Pfam" id="PF25490">
    <property type="entry name" value="DUF7910"/>
    <property type="match status" value="2"/>
</dbReference>
<accession>A0A7J8LHM2</accession>
<dbReference type="SUPFAM" id="SSF50405">
    <property type="entry name" value="Actin-crosslinking proteins"/>
    <property type="match status" value="2"/>
</dbReference>
<dbReference type="GO" id="GO:0000272">
    <property type="term" value="P:polysaccharide catabolic process"/>
    <property type="evidence" value="ECO:0007669"/>
    <property type="project" value="InterPro"/>
</dbReference>
<dbReference type="CDD" id="cd00257">
    <property type="entry name" value="beta-trefoil_FSCN-like"/>
    <property type="match status" value="2"/>
</dbReference>
<dbReference type="EMBL" id="JABEZX010000003">
    <property type="protein sequence ID" value="MBA0551890.1"/>
    <property type="molecule type" value="Genomic_DNA"/>
</dbReference>
<evidence type="ECO:0000259" key="6">
    <source>
        <dbReference type="Pfam" id="PF25490"/>
    </source>
</evidence>
<dbReference type="PANTHER" id="PTHR10551:SF13">
    <property type="entry name" value="GLUCAN 1,3-BETA-GLUCOSIDASE ARB_04467-RELATED"/>
    <property type="match status" value="1"/>
</dbReference>
<dbReference type="GO" id="GO:0051017">
    <property type="term" value="P:actin filament bundle assembly"/>
    <property type="evidence" value="ECO:0007669"/>
    <property type="project" value="TreeGrafter"/>
</dbReference>
<dbReference type="Proteomes" id="UP000593572">
    <property type="component" value="Unassembled WGS sequence"/>
</dbReference>
<comment type="similarity">
    <text evidence="1">Belongs to the glycosyl hydrolase 5 (cellulase A) family.</text>
</comment>
<dbReference type="SUPFAM" id="SSF51445">
    <property type="entry name" value="(Trans)glycosidases"/>
    <property type="match status" value="2"/>
</dbReference>
<dbReference type="InterPro" id="IPR001547">
    <property type="entry name" value="Glyco_hydro_5"/>
</dbReference>
<keyword evidence="2" id="KW-0378">Hydrolase</keyword>
<dbReference type="PANTHER" id="PTHR10551">
    <property type="entry name" value="FASCIN"/>
    <property type="match status" value="1"/>
</dbReference>
<proteinExistence type="inferred from homology"/>
<evidence type="ECO:0008006" key="9">
    <source>
        <dbReference type="Google" id="ProtNLM"/>
    </source>
</evidence>